<keyword evidence="3" id="KW-1185">Reference proteome</keyword>
<evidence type="ECO:0000313" key="2">
    <source>
        <dbReference type="EMBL" id="GMI06764.1"/>
    </source>
</evidence>
<accession>A0A9W7CLF1</accession>
<evidence type="ECO:0000256" key="1">
    <source>
        <dbReference type="SAM" id="MobiDB-lite"/>
    </source>
</evidence>
<dbReference type="Proteomes" id="UP001165082">
    <property type="component" value="Unassembled WGS sequence"/>
</dbReference>
<comment type="caution">
    <text evidence="2">The sequence shown here is derived from an EMBL/GenBank/DDBJ whole genome shotgun (WGS) entry which is preliminary data.</text>
</comment>
<feature type="non-terminal residue" evidence="2">
    <location>
        <position position="1"/>
    </location>
</feature>
<sequence>YALVSASYHLCNLNDIHFRSPLRSVLNPLTSRVSERVGSWNRFVSNRRPGPQGPSLVPPSAVPPVPAPAPPCGTQAQGGEDRRKGWTTVEFVCSPYPYLDEREGGTNFLAKCFLIGQELVPILVNIQGVVNKREFFQRSNYVMLSNIRRSLML</sequence>
<organism evidence="2 3">
    <name type="scientific">Triparma retinervis</name>
    <dbReference type="NCBI Taxonomy" id="2557542"/>
    <lineage>
        <taxon>Eukaryota</taxon>
        <taxon>Sar</taxon>
        <taxon>Stramenopiles</taxon>
        <taxon>Ochrophyta</taxon>
        <taxon>Bolidophyceae</taxon>
        <taxon>Parmales</taxon>
        <taxon>Triparmaceae</taxon>
        <taxon>Triparma</taxon>
    </lineage>
</organism>
<dbReference type="EMBL" id="BRXZ01000175">
    <property type="protein sequence ID" value="GMI06764.1"/>
    <property type="molecule type" value="Genomic_DNA"/>
</dbReference>
<proteinExistence type="predicted"/>
<name>A0A9W7CLF1_9STRA</name>
<feature type="region of interest" description="Disordered" evidence="1">
    <location>
        <begin position="44"/>
        <end position="82"/>
    </location>
</feature>
<evidence type="ECO:0000313" key="3">
    <source>
        <dbReference type="Proteomes" id="UP001165082"/>
    </source>
</evidence>
<dbReference type="OrthoDB" id="206478at2759"/>
<reference evidence="2" key="1">
    <citation type="submission" date="2022-07" db="EMBL/GenBank/DDBJ databases">
        <title>Genome analysis of Parmales, a sister group of diatoms, reveals the evolutionary specialization of diatoms from phago-mixotrophs to photoautotrophs.</title>
        <authorList>
            <person name="Ban H."/>
            <person name="Sato S."/>
            <person name="Yoshikawa S."/>
            <person name="Kazumasa Y."/>
            <person name="Nakamura Y."/>
            <person name="Ichinomiya M."/>
            <person name="Saitoh K."/>
            <person name="Sato N."/>
            <person name="Blanc-Mathieu R."/>
            <person name="Endo H."/>
            <person name="Kuwata A."/>
            <person name="Ogata H."/>
        </authorList>
    </citation>
    <scope>NUCLEOTIDE SEQUENCE</scope>
</reference>
<gene>
    <name evidence="2" type="ORF">TrRE_jg3122</name>
</gene>
<dbReference type="AlphaFoldDB" id="A0A9W7CLF1"/>
<feature type="compositionally biased region" description="Pro residues" evidence="1">
    <location>
        <begin position="56"/>
        <end position="71"/>
    </location>
</feature>
<protein>
    <submittedName>
        <fullName evidence="2">Uncharacterized protein</fullName>
    </submittedName>
</protein>